<dbReference type="EMBL" id="CH964272">
    <property type="protein sequence ID" value="EDW84251.2"/>
    <property type="molecule type" value="Genomic_DNA"/>
</dbReference>
<evidence type="ECO:0000256" key="9">
    <source>
        <dbReference type="ARBA" id="ARBA00023160"/>
    </source>
</evidence>
<accession>B4NL48</accession>
<dbReference type="Pfam" id="PF01151">
    <property type="entry name" value="ELO"/>
    <property type="match status" value="1"/>
</dbReference>
<feature type="transmembrane region" description="Helical" evidence="10">
    <location>
        <begin position="12"/>
        <end position="34"/>
    </location>
</feature>
<keyword evidence="8 10" id="KW-0472">Membrane</keyword>
<dbReference type="GO" id="GO:0034625">
    <property type="term" value="P:fatty acid elongation, monounsaturated fatty acid"/>
    <property type="evidence" value="ECO:0007669"/>
    <property type="project" value="TreeGrafter"/>
</dbReference>
<evidence type="ECO:0000256" key="8">
    <source>
        <dbReference type="ARBA" id="ARBA00023136"/>
    </source>
</evidence>
<feature type="transmembrane region" description="Helical" evidence="10">
    <location>
        <begin position="54"/>
        <end position="76"/>
    </location>
</feature>
<dbReference type="PANTHER" id="PTHR11157">
    <property type="entry name" value="FATTY ACID ACYL TRANSFERASE-RELATED"/>
    <property type="match status" value="1"/>
</dbReference>
<comment type="subcellular location">
    <subcellularLocation>
        <location evidence="1">Membrane</location>
        <topology evidence="1">Multi-pass membrane protein</topology>
    </subcellularLocation>
</comment>
<keyword evidence="2 10" id="KW-0444">Lipid biosynthesis</keyword>
<sequence length="263" mass="30692">MIFDYEPADPAFLPLMSSTWCPIIILAVYLYFVLKVGQDWMEFRKPYNVQKAMLIYNALQIGFNTVLFGLTFWYMFVSPIYDLRCIESLPIDNPNKIIERSVTYMYYLNKVLDLMDTIFFVVRKSFKQITTLHVYHHCLMVMFTHGTFMAYGAGGQYAVIALLNSLVHMVMYSYYLFTALYPGSTGSLWWKKYITIMQLAQFTLIALQSLWVLIFNPSCQFPMIMHFIQLSQAGVMMAMFGNFYAKSYCSKKTIEAKSKKIDN</sequence>
<keyword evidence="6 10" id="KW-1133">Transmembrane helix</keyword>
<feature type="transmembrane region" description="Helical" evidence="10">
    <location>
        <begin position="157"/>
        <end position="181"/>
    </location>
</feature>
<keyword evidence="3 10" id="KW-0808">Transferase</keyword>
<dbReference type="eggNOG" id="KOG3071">
    <property type="taxonomic scope" value="Eukaryota"/>
</dbReference>
<feature type="transmembrane region" description="Helical" evidence="10">
    <location>
        <begin position="226"/>
        <end position="245"/>
    </location>
</feature>
<evidence type="ECO:0000256" key="7">
    <source>
        <dbReference type="ARBA" id="ARBA00023098"/>
    </source>
</evidence>
<protein>
    <recommendedName>
        <fullName evidence="10">Elongation of very long chain fatty acids protein</fullName>
        <ecNumber evidence="10">2.3.1.199</ecNumber>
    </recommendedName>
    <alternativeName>
        <fullName evidence="10">Very-long-chain 3-oxoacyl-CoA synthase</fullName>
    </alternativeName>
</protein>
<dbReference type="HOGENOM" id="CLU_048483_0_2_1"/>
<evidence type="ECO:0000256" key="1">
    <source>
        <dbReference type="ARBA" id="ARBA00004141"/>
    </source>
</evidence>
<dbReference type="PANTHER" id="PTHR11157:SF116">
    <property type="entry name" value="ELONGATION OF VERY LONG CHAIN FATTY ACIDS PROTEIN-RELATED"/>
    <property type="match status" value="1"/>
</dbReference>
<evidence type="ECO:0000256" key="10">
    <source>
        <dbReference type="RuleBase" id="RU361115"/>
    </source>
</evidence>
<keyword evidence="4 10" id="KW-0812">Transmembrane</keyword>
<evidence type="ECO:0000256" key="3">
    <source>
        <dbReference type="ARBA" id="ARBA00022679"/>
    </source>
</evidence>
<keyword evidence="9 10" id="KW-0275">Fatty acid biosynthesis</keyword>
<evidence type="ECO:0000256" key="5">
    <source>
        <dbReference type="ARBA" id="ARBA00022832"/>
    </source>
</evidence>
<feature type="transmembrane region" description="Helical" evidence="10">
    <location>
        <begin position="193"/>
        <end position="214"/>
    </location>
</feature>
<dbReference type="GO" id="GO:0019367">
    <property type="term" value="P:fatty acid elongation, saturated fatty acid"/>
    <property type="evidence" value="ECO:0007669"/>
    <property type="project" value="TreeGrafter"/>
</dbReference>
<name>B4NL48_DROWI</name>
<dbReference type="FunCoup" id="B4NL48">
    <property type="interactions" value="61"/>
</dbReference>
<dbReference type="InterPro" id="IPR002076">
    <property type="entry name" value="ELO_fam"/>
</dbReference>
<comment type="similarity">
    <text evidence="10">Belongs to the ELO family.</text>
</comment>
<dbReference type="GO" id="GO:0005789">
    <property type="term" value="C:endoplasmic reticulum membrane"/>
    <property type="evidence" value="ECO:0007669"/>
    <property type="project" value="TreeGrafter"/>
</dbReference>
<dbReference type="GO" id="GO:0034626">
    <property type="term" value="P:fatty acid elongation, polyunsaturated fatty acid"/>
    <property type="evidence" value="ECO:0007669"/>
    <property type="project" value="TreeGrafter"/>
</dbReference>
<dbReference type="GO" id="GO:0030148">
    <property type="term" value="P:sphingolipid biosynthetic process"/>
    <property type="evidence" value="ECO:0007669"/>
    <property type="project" value="TreeGrafter"/>
</dbReference>
<dbReference type="GO" id="GO:0042761">
    <property type="term" value="P:very long-chain fatty acid biosynthetic process"/>
    <property type="evidence" value="ECO:0007669"/>
    <property type="project" value="TreeGrafter"/>
</dbReference>
<comment type="catalytic activity">
    <reaction evidence="10">
        <text>a very-long-chain acyl-CoA + malonyl-CoA + H(+) = a very-long-chain 3-oxoacyl-CoA + CO2 + CoA</text>
        <dbReference type="Rhea" id="RHEA:32727"/>
        <dbReference type="ChEBI" id="CHEBI:15378"/>
        <dbReference type="ChEBI" id="CHEBI:16526"/>
        <dbReference type="ChEBI" id="CHEBI:57287"/>
        <dbReference type="ChEBI" id="CHEBI:57384"/>
        <dbReference type="ChEBI" id="CHEBI:90725"/>
        <dbReference type="ChEBI" id="CHEBI:90736"/>
        <dbReference type="EC" id="2.3.1.199"/>
    </reaction>
</comment>
<proteinExistence type="inferred from homology"/>
<evidence type="ECO:0000313" key="12">
    <source>
        <dbReference type="Proteomes" id="UP000007798"/>
    </source>
</evidence>
<dbReference type="EC" id="2.3.1.199" evidence="10"/>
<dbReference type="InParanoid" id="B4NL48"/>
<reference evidence="11 12" key="1">
    <citation type="journal article" date="2007" name="Nature">
        <title>Evolution of genes and genomes on the Drosophila phylogeny.</title>
        <authorList>
            <consortium name="Drosophila 12 Genomes Consortium"/>
            <person name="Clark A.G."/>
            <person name="Eisen M.B."/>
            <person name="Smith D.R."/>
            <person name="Bergman C.M."/>
            <person name="Oliver B."/>
            <person name="Markow T.A."/>
            <person name="Kaufman T.C."/>
            <person name="Kellis M."/>
            <person name="Gelbart W."/>
            <person name="Iyer V.N."/>
            <person name="Pollard D.A."/>
            <person name="Sackton T.B."/>
            <person name="Larracuente A.M."/>
            <person name="Singh N.D."/>
            <person name="Abad J.P."/>
            <person name="Abt D.N."/>
            <person name="Adryan B."/>
            <person name="Aguade M."/>
            <person name="Akashi H."/>
            <person name="Anderson W.W."/>
            <person name="Aquadro C.F."/>
            <person name="Ardell D.H."/>
            <person name="Arguello R."/>
            <person name="Artieri C.G."/>
            <person name="Barbash D.A."/>
            <person name="Barker D."/>
            <person name="Barsanti P."/>
            <person name="Batterham P."/>
            <person name="Batzoglou S."/>
            <person name="Begun D."/>
            <person name="Bhutkar A."/>
            <person name="Blanco E."/>
            <person name="Bosak S.A."/>
            <person name="Bradley R.K."/>
            <person name="Brand A.D."/>
            <person name="Brent M.R."/>
            <person name="Brooks A.N."/>
            <person name="Brown R.H."/>
            <person name="Butlin R.K."/>
            <person name="Caggese C."/>
            <person name="Calvi B.R."/>
            <person name="Bernardo de Carvalho A."/>
            <person name="Caspi A."/>
            <person name="Castrezana S."/>
            <person name="Celniker S.E."/>
            <person name="Chang J.L."/>
            <person name="Chapple C."/>
            <person name="Chatterji S."/>
            <person name="Chinwalla A."/>
            <person name="Civetta A."/>
            <person name="Clifton S.W."/>
            <person name="Comeron J.M."/>
            <person name="Costello J.C."/>
            <person name="Coyne J.A."/>
            <person name="Daub J."/>
            <person name="David R.G."/>
            <person name="Delcher A.L."/>
            <person name="Delehaunty K."/>
            <person name="Do C.B."/>
            <person name="Ebling H."/>
            <person name="Edwards K."/>
            <person name="Eickbush T."/>
            <person name="Evans J.D."/>
            <person name="Filipski A."/>
            <person name="Findeiss S."/>
            <person name="Freyhult E."/>
            <person name="Fulton L."/>
            <person name="Fulton R."/>
            <person name="Garcia A.C."/>
            <person name="Gardiner A."/>
            <person name="Garfield D.A."/>
            <person name="Garvin B.E."/>
            <person name="Gibson G."/>
            <person name="Gilbert D."/>
            <person name="Gnerre S."/>
            <person name="Godfrey J."/>
            <person name="Good R."/>
            <person name="Gotea V."/>
            <person name="Gravely B."/>
            <person name="Greenberg A.J."/>
            <person name="Griffiths-Jones S."/>
            <person name="Gross S."/>
            <person name="Guigo R."/>
            <person name="Gustafson E.A."/>
            <person name="Haerty W."/>
            <person name="Hahn M.W."/>
            <person name="Halligan D.L."/>
            <person name="Halpern A.L."/>
            <person name="Halter G.M."/>
            <person name="Han M.V."/>
            <person name="Heger A."/>
            <person name="Hillier L."/>
            <person name="Hinrichs A.S."/>
            <person name="Holmes I."/>
            <person name="Hoskins R.A."/>
            <person name="Hubisz M.J."/>
            <person name="Hultmark D."/>
            <person name="Huntley M.A."/>
            <person name="Jaffe D.B."/>
            <person name="Jagadeeshan S."/>
            <person name="Jeck W.R."/>
            <person name="Johnson J."/>
            <person name="Jones C.D."/>
            <person name="Jordan W.C."/>
            <person name="Karpen G.H."/>
            <person name="Kataoka E."/>
            <person name="Keightley P.D."/>
            <person name="Kheradpour P."/>
            <person name="Kirkness E.F."/>
            <person name="Koerich L.B."/>
            <person name="Kristiansen K."/>
            <person name="Kudrna D."/>
            <person name="Kulathinal R.J."/>
            <person name="Kumar S."/>
            <person name="Kwok R."/>
            <person name="Lander E."/>
            <person name="Langley C.H."/>
            <person name="Lapoint R."/>
            <person name="Lazzaro B.P."/>
            <person name="Lee S.J."/>
            <person name="Levesque L."/>
            <person name="Li R."/>
            <person name="Lin C.F."/>
            <person name="Lin M.F."/>
            <person name="Lindblad-Toh K."/>
            <person name="Llopart A."/>
            <person name="Long M."/>
            <person name="Low L."/>
            <person name="Lozovsky E."/>
            <person name="Lu J."/>
            <person name="Luo M."/>
            <person name="Machado C.A."/>
            <person name="Makalowski W."/>
            <person name="Marzo M."/>
            <person name="Matsuda M."/>
            <person name="Matzkin L."/>
            <person name="McAllister B."/>
            <person name="McBride C.S."/>
            <person name="McKernan B."/>
            <person name="McKernan K."/>
            <person name="Mendez-Lago M."/>
            <person name="Minx P."/>
            <person name="Mollenhauer M.U."/>
            <person name="Montooth K."/>
            <person name="Mount S.M."/>
            <person name="Mu X."/>
            <person name="Myers E."/>
            <person name="Negre B."/>
            <person name="Newfeld S."/>
            <person name="Nielsen R."/>
            <person name="Noor M.A."/>
            <person name="O'Grady P."/>
            <person name="Pachter L."/>
            <person name="Papaceit M."/>
            <person name="Parisi M.J."/>
            <person name="Parisi M."/>
            <person name="Parts L."/>
            <person name="Pedersen J.S."/>
            <person name="Pesole G."/>
            <person name="Phillippy A.M."/>
            <person name="Ponting C.P."/>
            <person name="Pop M."/>
            <person name="Porcelli D."/>
            <person name="Powell J.R."/>
            <person name="Prohaska S."/>
            <person name="Pruitt K."/>
            <person name="Puig M."/>
            <person name="Quesneville H."/>
            <person name="Ram K.R."/>
            <person name="Rand D."/>
            <person name="Rasmussen M.D."/>
            <person name="Reed L.K."/>
            <person name="Reenan R."/>
            <person name="Reily A."/>
            <person name="Remington K.A."/>
            <person name="Rieger T.T."/>
            <person name="Ritchie M.G."/>
            <person name="Robin C."/>
            <person name="Rogers Y.H."/>
            <person name="Rohde C."/>
            <person name="Rozas J."/>
            <person name="Rubenfield M.J."/>
            <person name="Ruiz A."/>
            <person name="Russo S."/>
            <person name="Salzberg S.L."/>
            <person name="Sanchez-Gracia A."/>
            <person name="Saranga D.J."/>
            <person name="Sato H."/>
            <person name="Schaeffer S.W."/>
            <person name="Schatz M.C."/>
            <person name="Schlenke T."/>
            <person name="Schwartz R."/>
            <person name="Segarra C."/>
            <person name="Singh R.S."/>
            <person name="Sirot L."/>
            <person name="Sirota M."/>
            <person name="Sisneros N.B."/>
            <person name="Smith C.D."/>
            <person name="Smith T.F."/>
            <person name="Spieth J."/>
            <person name="Stage D.E."/>
            <person name="Stark A."/>
            <person name="Stephan W."/>
            <person name="Strausberg R.L."/>
            <person name="Strempel S."/>
            <person name="Sturgill D."/>
            <person name="Sutton G."/>
            <person name="Sutton G.G."/>
            <person name="Tao W."/>
            <person name="Teichmann S."/>
            <person name="Tobari Y.N."/>
            <person name="Tomimura Y."/>
            <person name="Tsolas J.M."/>
            <person name="Valente V.L."/>
            <person name="Venter E."/>
            <person name="Venter J.C."/>
            <person name="Vicario S."/>
            <person name="Vieira F.G."/>
            <person name="Vilella A.J."/>
            <person name="Villasante A."/>
            <person name="Walenz B."/>
            <person name="Wang J."/>
            <person name="Wasserman M."/>
            <person name="Watts T."/>
            <person name="Wilson D."/>
            <person name="Wilson R.K."/>
            <person name="Wing R.A."/>
            <person name="Wolfner M.F."/>
            <person name="Wong A."/>
            <person name="Wong G.K."/>
            <person name="Wu C.I."/>
            <person name="Wu G."/>
            <person name="Yamamoto D."/>
            <person name="Yang H.P."/>
            <person name="Yang S.P."/>
            <person name="Yorke J.A."/>
            <person name="Yoshida K."/>
            <person name="Zdobnov E."/>
            <person name="Zhang P."/>
            <person name="Zhang Y."/>
            <person name="Zimin A.V."/>
            <person name="Baldwin J."/>
            <person name="Abdouelleil A."/>
            <person name="Abdulkadir J."/>
            <person name="Abebe A."/>
            <person name="Abera B."/>
            <person name="Abreu J."/>
            <person name="Acer S.C."/>
            <person name="Aftuck L."/>
            <person name="Alexander A."/>
            <person name="An P."/>
            <person name="Anderson E."/>
            <person name="Anderson S."/>
            <person name="Arachi H."/>
            <person name="Azer M."/>
            <person name="Bachantsang P."/>
            <person name="Barry A."/>
            <person name="Bayul T."/>
            <person name="Berlin A."/>
            <person name="Bessette D."/>
            <person name="Bloom T."/>
            <person name="Blye J."/>
            <person name="Boguslavskiy L."/>
            <person name="Bonnet C."/>
            <person name="Boukhgalter B."/>
            <person name="Bourzgui I."/>
            <person name="Brown A."/>
            <person name="Cahill P."/>
            <person name="Channer S."/>
            <person name="Cheshatsang Y."/>
            <person name="Chuda L."/>
            <person name="Citroen M."/>
            <person name="Collymore A."/>
            <person name="Cooke P."/>
            <person name="Costello M."/>
            <person name="D'Aco K."/>
            <person name="Daza R."/>
            <person name="De Haan G."/>
            <person name="DeGray S."/>
            <person name="DeMaso C."/>
            <person name="Dhargay N."/>
            <person name="Dooley K."/>
            <person name="Dooley E."/>
            <person name="Doricent M."/>
            <person name="Dorje P."/>
            <person name="Dorjee K."/>
            <person name="Dupes A."/>
            <person name="Elong R."/>
            <person name="Falk J."/>
            <person name="Farina A."/>
            <person name="Faro S."/>
            <person name="Ferguson D."/>
            <person name="Fisher S."/>
            <person name="Foley C.D."/>
            <person name="Franke A."/>
            <person name="Friedrich D."/>
            <person name="Gadbois L."/>
            <person name="Gearin G."/>
            <person name="Gearin C.R."/>
            <person name="Giannoukos G."/>
            <person name="Goode T."/>
            <person name="Graham J."/>
            <person name="Grandbois E."/>
            <person name="Grewal S."/>
            <person name="Gyaltsen K."/>
            <person name="Hafez N."/>
            <person name="Hagos B."/>
            <person name="Hall J."/>
            <person name="Henson C."/>
            <person name="Hollinger A."/>
            <person name="Honan T."/>
            <person name="Huard M.D."/>
            <person name="Hughes L."/>
            <person name="Hurhula B."/>
            <person name="Husby M.E."/>
            <person name="Kamat A."/>
            <person name="Kanga B."/>
            <person name="Kashin S."/>
            <person name="Khazanovich D."/>
            <person name="Kisner P."/>
            <person name="Lance K."/>
            <person name="Lara M."/>
            <person name="Lee W."/>
            <person name="Lennon N."/>
            <person name="Letendre F."/>
            <person name="LeVine R."/>
            <person name="Lipovsky A."/>
            <person name="Liu X."/>
            <person name="Liu J."/>
            <person name="Liu S."/>
            <person name="Lokyitsang T."/>
            <person name="Lokyitsang Y."/>
            <person name="Lubonja R."/>
            <person name="Lui A."/>
            <person name="MacDonald P."/>
            <person name="Magnisalis V."/>
            <person name="Maru K."/>
            <person name="Matthews C."/>
            <person name="McCusker W."/>
            <person name="McDonough S."/>
            <person name="Mehta T."/>
            <person name="Meldrim J."/>
            <person name="Meneus L."/>
            <person name="Mihai O."/>
            <person name="Mihalev A."/>
            <person name="Mihova T."/>
            <person name="Mittelman R."/>
            <person name="Mlenga V."/>
            <person name="Montmayeur A."/>
            <person name="Mulrain L."/>
            <person name="Navidi A."/>
            <person name="Naylor J."/>
            <person name="Negash T."/>
            <person name="Nguyen T."/>
            <person name="Nguyen N."/>
            <person name="Nicol R."/>
            <person name="Norbu C."/>
            <person name="Norbu N."/>
            <person name="Novod N."/>
            <person name="O'Neill B."/>
            <person name="Osman S."/>
            <person name="Markiewicz E."/>
            <person name="Oyono O.L."/>
            <person name="Patti C."/>
            <person name="Phunkhang P."/>
            <person name="Pierre F."/>
            <person name="Priest M."/>
            <person name="Raghuraman S."/>
            <person name="Rege F."/>
            <person name="Reyes R."/>
            <person name="Rise C."/>
            <person name="Rogov P."/>
            <person name="Ross K."/>
            <person name="Ryan E."/>
            <person name="Settipalli S."/>
            <person name="Shea T."/>
            <person name="Sherpa N."/>
            <person name="Shi L."/>
            <person name="Shih D."/>
            <person name="Sparrow T."/>
            <person name="Spaulding J."/>
            <person name="Stalker J."/>
            <person name="Stange-Thomann N."/>
            <person name="Stavropoulos S."/>
            <person name="Stone C."/>
            <person name="Strader C."/>
            <person name="Tesfaye S."/>
            <person name="Thomson T."/>
            <person name="Thoulutsang Y."/>
            <person name="Thoulutsang D."/>
            <person name="Topham K."/>
            <person name="Topping I."/>
            <person name="Tsamla T."/>
            <person name="Vassiliev H."/>
            <person name="Vo A."/>
            <person name="Wangchuk T."/>
            <person name="Wangdi T."/>
            <person name="Weiand M."/>
            <person name="Wilkinson J."/>
            <person name="Wilson A."/>
            <person name="Yadav S."/>
            <person name="Young G."/>
            <person name="Yu Q."/>
            <person name="Zembek L."/>
            <person name="Zhong D."/>
            <person name="Zimmer A."/>
            <person name="Zwirko Z."/>
            <person name="Jaffe D.B."/>
            <person name="Alvarez P."/>
            <person name="Brockman W."/>
            <person name="Butler J."/>
            <person name="Chin C."/>
            <person name="Gnerre S."/>
            <person name="Grabherr M."/>
            <person name="Kleber M."/>
            <person name="Mauceli E."/>
            <person name="MacCallum I."/>
        </authorList>
    </citation>
    <scope>NUCLEOTIDE SEQUENCE [LARGE SCALE GENOMIC DNA]</scope>
    <source>
        <strain evidence="12">Tucson 14030-0811.24</strain>
    </source>
</reference>
<dbReference type="GO" id="GO:0009922">
    <property type="term" value="F:fatty acid elongase activity"/>
    <property type="evidence" value="ECO:0007669"/>
    <property type="project" value="UniProtKB-EC"/>
</dbReference>
<organism evidence="11 12">
    <name type="scientific">Drosophila willistoni</name>
    <name type="common">Fruit fly</name>
    <dbReference type="NCBI Taxonomy" id="7260"/>
    <lineage>
        <taxon>Eukaryota</taxon>
        <taxon>Metazoa</taxon>
        <taxon>Ecdysozoa</taxon>
        <taxon>Arthropoda</taxon>
        <taxon>Hexapoda</taxon>
        <taxon>Insecta</taxon>
        <taxon>Pterygota</taxon>
        <taxon>Neoptera</taxon>
        <taxon>Endopterygota</taxon>
        <taxon>Diptera</taxon>
        <taxon>Brachycera</taxon>
        <taxon>Muscomorpha</taxon>
        <taxon>Ephydroidea</taxon>
        <taxon>Drosophilidae</taxon>
        <taxon>Drosophila</taxon>
        <taxon>Sophophora</taxon>
    </lineage>
</organism>
<evidence type="ECO:0000256" key="2">
    <source>
        <dbReference type="ARBA" id="ARBA00022516"/>
    </source>
</evidence>
<evidence type="ECO:0000256" key="6">
    <source>
        <dbReference type="ARBA" id="ARBA00022989"/>
    </source>
</evidence>
<evidence type="ECO:0000256" key="4">
    <source>
        <dbReference type="ARBA" id="ARBA00022692"/>
    </source>
</evidence>
<dbReference type="OrthoDB" id="434092at2759"/>
<dbReference type="KEGG" id="dwi:6651475"/>
<keyword evidence="7 10" id="KW-0443">Lipid metabolism</keyword>
<keyword evidence="5 10" id="KW-0276">Fatty acid metabolism</keyword>
<dbReference type="Proteomes" id="UP000007798">
    <property type="component" value="Unassembled WGS sequence"/>
</dbReference>
<evidence type="ECO:0000313" key="11">
    <source>
        <dbReference type="EMBL" id="EDW84251.2"/>
    </source>
</evidence>
<gene>
    <name evidence="11" type="primary">Dwil\GK14039</name>
    <name evidence="11" type="ORF">Dwil_GK14039</name>
</gene>
<dbReference type="AlphaFoldDB" id="B4NL48"/>
<keyword evidence="12" id="KW-1185">Reference proteome</keyword>